<keyword evidence="2" id="KW-0677">Repeat</keyword>
<dbReference type="GO" id="GO:0030621">
    <property type="term" value="F:U4 snRNA binding"/>
    <property type="evidence" value="ECO:0007669"/>
    <property type="project" value="TreeGrafter"/>
</dbReference>
<feature type="repeat" description="WD" evidence="3">
    <location>
        <begin position="12"/>
        <end position="61"/>
    </location>
</feature>
<comment type="caution">
    <text evidence="4">The sequence shown here is derived from an EMBL/GenBank/DDBJ whole genome shotgun (WGS) entry which is preliminary data.</text>
</comment>
<gene>
    <name evidence="4" type="ORF">RFI_01182</name>
</gene>
<dbReference type="Proteomes" id="UP000023152">
    <property type="component" value="Unassembled WGS sequence"/>
</dbReference>
<dbReference type="InterPro" id="IPR019775">
    <property type="entry name" value="WD40_repeat_CS"/>
</dbReference>
<accession>X6PBL2</accession>
<feature type="non-terminal residue" evidence="4">
    <location>
        <position position="1"/>
    </location>
</feature>
<evidence type="ECO:0000256" key="2">
    <source>
        <dbReference type="ARBA" id="ARBA00022737"/>
    </source>
</evidence>
<dbReference type="OrthoDB" id="1930760at2759"/>
<dbReference type="GO" id="GO:0017070">
    <property type="term" value="F:U6 snRNA binding"/>
    <property type="evidence" value="ECO:0007669"/>
    <property type="project" value="TreeGrafter"/>
</dbReference>
<evidence type="ECO:0000256" key="3">
    <source>
        <dbReference type="PROSITE-ProRule" id="PRU00221"/>
    </source>
</evidence>
<keyword evidence="1 3" id="KW-0853">WD repeat</keyword>
<dbReference type="PROSITE" id="PS50082">
    <property type="entry name" value="WD_REPEATS_2"/>
    <property type="match status" value="1"/>
</dbReference>
<dbReference type="PROSITE" id="PS50294">
    <property type="entry name" value="WD_REPEATS_REGION"/>
    <property type="match status" value="1"/>
</dbReference>
<dbReference type="EMBL" id="ASPP01001193">
    <property type="protein sequence ID" value="ETO35880.1"/>
    <property type="molecule type" value="Genomic_DNA"/>
</dbReference>
<name>X6PBL2_RETFI</name>
<dbReference type="SUPFAM" id="SSF50978">
    <property type="entry name" value="WD40 repeat-like"/>
    <property type="match status" value="1"/>
</dbReference>
<dbReference type="PANTHER" id="PTHR19846">
    <property type="entry name" value="WD40 REPEAT PROTEIN"/>
    <property type="match status" value="1"/>
</dbReference>
<dbReference type="GO" id="GO:0000398">
    <property type="term" value="P:mRNA splicing, via spliceosome"/>
    <property type="evidence" value="ECO:0007669"/>
    <property type="project" value="TreeGrafter"/>
</dbReference>
<sequence length="121" mass="14121">WDIRSGQQIQVFNGHNDWVYAVEYSPFVINDSSGKSNVICSGSDDNTIRFWDIRSNKSQLYVMKLDEGIYCLKFVVLKKKENTNNVANDLTLCYGLKKEMTCFFFEKLFVLEMIGLIQKRK</sequence>
<keyword evidence="5" id="KW-1185">Reference proteome</keyword>
<dbReference type="Gene3D" id="2.130.10.10">
    <property type="entry name" value="YVTN repeat-like/Quinoprotein amine dehydrogenase"/>
    <property type="match status" value="1"/>
</dbReference>
<dbReference type="AlphaFoldDB" id="X6PBL2"/>
<dbReference type="PANTHER" id="PTHR19846:SF0">
    <property type="entry name" value="PRE-MRNA PROCESSING FACTOR 4"/>
    <property type="match status" value="1"/>
</dbReference>
<evidence type="ECO:0000313" key="4">
    <source>
        <dbReference type="EMBL" id="ETO35880.1"/>
    </source>
</evidence>
<dbReference type="PROSITE" id="PS00678">
    <property type="entry name" value="WD_REPEATS_1"/>
    <property type="match status" value="1"/>
</dbReference>
<evidence type="ECO:0000256" key="1">
    <source>
        <dbReference type="ARBA" id="ARBA00022574"/>
    </source>
</evidence>
<dbReference type="GO" id="GO:0046540">
    <property type="term" value="C:U4/U6 x U5 tri-snRNP complex"/>
    <property type="evidence" value="ECO:0007669"/>
    <property type="project" value="TreeGrafter"/>
</dbReference>
<protein>
    <submittedName>
        <fullName evidence="4">Transcriptional regulator, XRE family</fullName>
    </submittedName>
</protein>
<dbReference type="InterPro" id="IPR001680">
    <property type="entry name" value="WD40_rpt"/>
</dbReference>
<organism evidence="4 5">
    <name type="scientific">Reticulomyxa filosa</name>
    <dbReference type="NCBI Taxonomy" id="46433"/>
    <lineage>
        <taxon>Eukaryota</taxon>
        <taxon>Sar</taxon>
        <taxon>Rhizaria</taxon>
        <taxon>Retaria</taxon>
        <taxon>Foraminifera</taxon>
        <taxon>Monothalamids</taxon>
        <taxon>Reticulomyxidae</taxon>
        <taxon>Reticulomyxa</taxon>
    </lineage>
</organism>
<dbReference type="InterPro" id="IPR036322">
    <property type="entry name" value="WD40_repeat_dom_sf"/>
</dbReference>
<dbReference type="InterPro" id="IPR015943">
    <property type="entry name" value="WD40/YVTN_repeat-like_dom_sf"/>
</dbReference>
<dbReference type="SMART" id="SM00320">
    <property type="entry name" value="WD40"/>
    <property type="match status" value="1"/>
</dbReference>
<dbReference type="Pfam" id="PF00400">
    <property type="entry name" value="WD40"/>
    <property type="match status" value="1"/>
</dbReference>
<evidence type="ECO:0000313" key="5">
    <source>
        <dbReference type="Proteomes" id="UP000023152"/>
    </source>
</evidence>
<reference evidence="4 5" key="1">
    <citation type="journal article" date="2013" name="Curr. Biol.">
        <title>The Genome of the Foraminiferan Reticulomyxa filosa.</title>
        <authorList>
            <person name="Glockner G."/>
            <person name="Hulsmann N."/>
            <person name="Schleicher M."/>
            <person name="Noegel A.A."/>
            <person name="Eichinger L."/>
            <person name="Gallinger C."/>
            <person name="Pawlowski J."/>
            <person name="Sierra R."/>
            <person name="Euteneuer U."/>
            <person name="Pillet L."/>
            <person name="Moustafa A."/>
            <person name="Platzer M."/>
            <person name="Groth M."/>
            <person name="Szafranski K."/>
            <person name="Schliwa M."/>
        </authorList>
    </citation>
    <scope>NUCLEOTIDE SEQUENCE [LARGE SCALE GENOMIC DNA]</scope>
</reference>
<proteinExistence type="predicted"/>